<dbReference type="OrthoDB" id="4365713at2759"/>
<dbReference type="RefSeq" id="XP_056513836.1">
    <property type="nucleotide sequence ID" value="XM_056652769.1"/>
</dbReference>
<comment type="caution">
    <text evidence="2">The sequence shown here is derived from an EMBL/GenBank/DDBJ whole genome shotgun (WGS) entry which is preliminary data.</text>
</comment>
<organism evidence="2 3">
    <name type="scientific">Penicillium alfredii</name>
    <dbReference type="NCBI Taxonomy" id="1506179"/>
    <lineage>
        <taxon>Eukaryota</taxon>
        <taxon>Fungi</taxon>
        <taxon>Dikarya</taxon>
        <taxon>Ascomycota</taxon>
        <taxon>Pezizomycotina</taxon>
        <taxon>Eurotiomycetes</taxon>
        <taxon>Eurotiomycetidae</taxon>
        <taxon>Eurotiales</taxon>
        <taxon>Aspergillaceae</taxon>
        <taxon>Penicillium</taxon>
    </lineage>
</organism>
<dbReference type="Proteomes" id="UP001141434">
    <property type="component" value="Unassembled WGS sequence"/>
</dbReference>
<dbReference type="GeneID" id="81391937"/>
<keyword evidence="3" id="KW-1185">Reference proteome</keyword>
<evidence type="ECO:0000313" key="2">
    <source>
        <dbReference type="EMBL" id="KAJ5104840.1"/>
    </source>
</evidence>
<dbReference type="AlphaFoldDB" id="A0A9W9FRV5"/>
<proteinExistence type="predicted"/>
<feature type="region of interest" description="Disordered" evidence="1">
    <location>
        <begin position="91"/>
        <end position="182"/>
    </location>
</feature>
<feature type="compositionally biased region" description="Polar residues" evidence="1">
    <location>
        <begin position="91"/>
        <end position="112"/>
    </location>
</feature>
<evidence type="ECO:0008006" key="4">
    <source>
        <dbReference type="Google" id="ProtNLM"/>
    </source>
</evidence>
<evidence type="ECO:0000256" key="1">
    <source>
        <dbReference type="SAM" id="MobiDB-lite"/>
    </source>
</evidence>
<evidence type="ECO:0000313" key="3">
    <source>
        <dbReference type="Proteomes" id="UP001141434"/>
    </source>
</evidence>
<reference evidence="2" key="2">
    <citation type="journal article" date="2023" name="IMA Fungus">
        <title>Comparative genomic study of the Penicillium genus elucidates a diverse pangenome and 15 lateral gene transfer events.</title>
        <authorList>
            <person name="Petersen C."/>
            <person name="Sorensen T."/>
            <person name="Nielsen M.R."/>
            <person name="Sondergaard T.E."/>
            <person name="Sorensen J.L."/>
            <person name="Fitzpatrick D.A."/>
            <person name="Frisvad J.C."/>
            <person name="Nielsen K.L."/>
        </authorList>
    </citation>
    <scope>NUCLEOTIDE SEQUENCE</scope>
    <source>
        <strain evidence="2">IBT 34128</strain>
    </source>
</reference>
<feature type="compositionally biased region" description="Low complexity" evidence="1">
    <location>
        <begin position="142"/>
        <end position="154"/>
    </location>
</feature>
<name>A0A9W9FRV5_9EURO</name>
<accession>A0A9W9FRV5</accession>
<dbReference type="EMBL" id="JAPMSZ010000004">
    <property type="protein sequence ID" value="KAJ5104840.1"/>
    <property type="molecule type" value="Genomic_DNA"/>
</dbReference>
<reference evidence="2" key="1">
    <citation type="submission" date="2022-11" db="EMBL/GenBank/DDBJ databases">
        <authorList>
            <person name="Petersen C."/>
        </authorList>
    </citation>
    <scope>NUCLEOTIDE SEQUENCE</scope>
    <source>
        <strain evidence="2">IBT 34128</strain>
    </source>
</reference>
<sequence>MLVTDESKRLDVKQALDHEWFKNPTHQREFEELYHRSIKDWKPRLSSHEEPVIVDLSNYIRGAGRYLSSVSGTVHKLEDFSQGASIDHISESSYGESQTHKTISSKLSTPSNALRPPHGVLKHEKITIRNFGPRAVKNDKWSQSQRPQRLLQQSESRDKGSDLAHSNSKPVPHQPAASATNDTSTCVNRQIFFKRIRRETSLAFAQVSLPDMSTVQQPPILSPKSLTVTRPVAEKPFKRIRAARDPSVEEDEVYEEVQNPVTGKRQRRIYGKEIDLLKELL</sequence>
<protein>
    <recommendedName>
        <fullName evidence="4">Protein kinase domain-containing protein</fullName>
    </recommendedName>
</protein>
<gene>
    <name evidence="2" type="ORF">NUU61_002187</name>
</gene>